<protein>
    <submittedName>
        <fullName evidence="7">DEAD/DEAH box helicase family protein</fullName>
    </submittedName>
</protein>
<dbReference type="CDD" id="cd09179">
    <property type="entry name" value="PLDc_N_DEXD_a"/>
    <property type="match status" value="1"/>
</dbReference>
<organism evidence="7 8">
    <name type="scientific">Sporosarcina siberiensis</name>
    <dbReference type="NCBI Taxonomy" id="1365606"/>
    <lineage>
        <taxon>Bacteria</taxon>
        <taxon>Bacillati</taxon>
        <taxon>Bacillota</taxon>
        <taxon>Bacilli</taxon>
        <taxon>Bacillales</taxon>
        <taxon>Caryophanaceae</taxon>
        <taxon>Sporosarcina</taxon>
    </lineage>
</organism>
<dbReference type="PANTHER" id="PTHR11274:SF0">
    <property type="entry name" value="GENERAL TRANSCRIPTION AND DNA REPAIR FACTOR IIH HELICASE SUBUNIT XPB"/>
    <property type="match status" value="1"/>
</dbReference>
<comment type="caution">
    <text evidence="7">The sequence shown here is derived from an EMBL/GenBank/DDBJ whole genome shotgun (WGS) entry which is preliminary data.</text>
</comment>
<dbReference type="PROSITE" id="PS51192">
    <property type="entry name" value="HELICASE_ATP_BIND_1"/>
    <property type="match status" value="1"/>
</dbReference>
<dbReference type="GO" id="GO:0004386">
    <property type="term" value="F:helicase activity"/>
    <property type="evidence" value="ECO:0007669"/>
    <property type="project" value="UniProtKB-KW"/>
</dbReference>
<dbReference type="Pfam" id="PF04851">
    <property type="entry name" value="ResIII"/>
    <property type="match status" value="1"/>
</dbReference>
<evidence type="ECO:0000256" key="1">
    <source>
        <dbReference type="ARBA" id="ARBA00022741"/>
    </source>
</evidence>
<name>A0ABW4SH47_9BACL</name>
<dbReference type="InterPro" id="IPR050615">
    <property type="entry name" value="ATP-dep_DNA_Helicase"/>
</dbReference>
<evidence type="ECO:0000256" key="4">
    <source>
        <dbReference type="ARBA" id="ARBA00022840"/>
    </source>
</evidence>
<dbReference type="SMART" id="SM00490">
    <property type="entry name" value="HELICc"/>
    <property type="match status" value="1"/>
</dbReference>
<keyword evidence="3 7" id="KW-0347">Helicase</keyword>
<gene>
    <name evidence="7" type="ORF">ACFSFY_12525</name>
</gene>
<feature type="domain" description="Helicase ATP-binding" evidence="5">
    <location>
        <begin position="267"/>
        <end position="438"/>
    </location>
</feature>
<evidence type="ECO:0000259" key="5">
    <source>
        <dbReference type="PROSITE" id="PS51192"/>
    </source>
</evidence>
<feature type="domain" description="Helicase C-terminal" evidence="6">
    <location>
        <begin position="516"/>
        <end position="684"/>
    </location>
</feature>
<evidence type="ECO:0000259" key="6">
    <source>
        <dbReference type="PROSITE" id="PS51194"/>
    </source>
</evidence>
<evidence type="ECO:0000313" key="7">
    <source>
        <dbReference type="EMBL" id="MFD1928858.1"/>
    </source>
</evidence>
<dbReference type="SMART" id="SM00487">
    <property type="entry name" value="DEXDc"/>
    <property type="match status" value="1"/>
</dbReference>
<reference evidence="8" key="1">
    <citation type="journal article" date="2019" name="Int. J. Syst. Evol. Microbiol.">
        <title>The Global Catalogue of Microorganisms (GCM) 10K type strain sequencing project: providing services to taxonomists for standard genome sequencing and annotation.</title>
        <authorList>
            <consortium name="The Broad Institute Genomics Platform"/>
            <consortium name="The Broad Institute Genome Sequencing Center for Infectious Disease"/>
            <person name="Wu L."/>
            <person name="Ma J."/>
        </authorList>
    </citation>
    <scope>NUCLEOTIDE SEQUENCE [LARGE SCALE GENOMIC DNA]</scope>
    <source>
        <strain evidence="8">CGMCC 4.7177</strain>
    </source>
</reference>
<dbReference type="Pfam" id="PF00271">
    <property type="entry name" value="Helicase_C"/>
    <property type="match status" value="1"/>
</dbReference>
<dbReference type="SUPFAM" id="SSF52540">
    <property type="entry name" value="P-loop containing nucleoside triphosphate hydrolases"/>
    <property type="match status" value="2"/>
</dbReference>
<accession>A0ABW4SH47</accession>
<dbReference type="InterPro" id="IPR006935">
    <property type="entry name" value="Helicase/UvrB_N"/>
</dbReference>
<evidence type="ECO:0000256" key="3">
    <source>
        <dbReference type="ARBA" id="ARBA00022806"/>
    </source>
</evidence>
<dbReference type="Pfam" id="PF13091">
    <property type="entry name" value="PLDc_2"/>
    <property type="match status" value="1"/>
</dbReference>
<dbReference type="InterPro" id="IPR027417">
    <property type="entry name" value="P-loop_NTPase"/>
</dbReference>
<dbReference type="Proteomes" id="UP001597218">
    <property type="component" value="Unassembled WGS sequence"/>
</dbReference>
<sequence length="720" mass="82349">MGFLKLTLKPEYRSFSDDIIKDFYIPTLQESVSYKRAVGYFSSTALIEISKGISGLIANSGKIQVIASPQLSESDIEAINKGYKSREEVINQSILDSLDLRTTDYYEKKRLNLLAHLISTGVLDIKIAFIEASNGIGIYHEKMGLLQDKEGNKIVFTGSLNETKSALSYNYESFDVFTSWTNDFERIRSKEDTFDKLWNNDIDMVETMDFPEIALEKFKGYIFEEPDLVMDEKELYRTNIDEEEPLIIGPHMPKQIKLRDYQLEAIASWKSKGFRGIFDMATGTGKTITGLAAVTELFKENNNRLAIVIVCPYQHLVEQWVEDIELFGMNPIIGYSTSKQRNWKRLLQDEVEYFIYGITNHFCLVTTNATFSSDSLQKIIKSVDKDIVLVIDEAHNFGADYLKSKLLSKANYRLGLSATIDRHNDEEGTKALYNYFGDKVIEYTLKMAIDNNMLTPYYYYPILIYLNSEELDLYRKLTIDIGKALNRDEGNFSDSTKFLMIKRARVVAGAQNKIRGLEKQIAKYKNESHMLVYCGAATINDPDYMEGKADEEEKRQIDVVTNLLGNKLDFKVSKFTSEESAEEREDLKGIFAEGKHLQALIAIRCLDEGVNIPSIKTAFILASSTNPKEYIQRRGRVLRKFEDKKYATIYDFITLPVSFDEAKSMDISELHALKSLPLREIDRMVDFASIAENSSVADGLINDIKDSYYLREVDIDDIEH</sequence>
<dbReference type="Gene3D" id="3.30.870.10">
    <property type="entry name" value="Endonuclease Chain A"/>
    <property type="match status" value="1"/>
</dbReference>
<dbReference type="PANTHER" id="PTHR11274">
    <property type="entry name" value="RAD25/XP-B DNA REPAIR HELICASE"/>
    <property type="match status" value="1"/>
</dbReference>
<dbReference type="EMBL" id="JBHUGI010000032">
    <property type="protein sequence ID" value="MFD1928858.1"/>
    <property type="molecule type" value="Genomic_DNA"/>
</dbReference>
<dbReference type="Gene3D" id="3.40.50.300">
    <property type="entry name" value="P-loop containing nucleotide triphosphate hydrolases"/>
    <property type="match status" value="2"/>
</dbReference>
<keyword evidence="2" id="KW-0378">Hydrolase</keyword>
<evidence type="ECO:0000256" key="2">
    <source>
        <dbReference type="ARBA" id="ARBA00022801"/>
    </source>
</evidence>
<keyword evidence="4" id="KW-0067">ATP-binding</keyword>
<evidence type="ECO:0000313" key="8">
    <source>
        <dbReference type="Proteomes" id="UP001597218"/>
    </source>
</evidence>
<proteinExistence type="predicted"/>
<dbReference type="InterPro" id="IPR025202">
    <property type="entry name" value="PLD-like_dom"/>
</dbReference>
<keyword evidence="8" id="KW-1185">Reference proteome</keyword>
<dbReference type="PROSITE" id="PS51194">
    <property type="entry name" value="HELICASE_CTER"/>
    <property type="match status" value="1"/>
</dbReference>
<dbReference type="RefSeq" id="WP_381538509.1">
    <property type="nucleotide sequence ID" value="NZ_JBHUGI010000032.1"/>
</dbReference>
<dbReference type="InterPro" id="IPR014001">
    <property type="entry name" value="Helicase_ATP-bd"/>
</dbReference>
<dbReference type="CDD" id="cd17926">
    <property type="entry name" value="DEXHc_RE"/>
    <property type="match status" value="1"/>
</dbReference>
<keyword evidence="1" id="KW-0547">Nucleotide-binding</keyword>
<dbReference type="InterPro" id="IPR001650">
    <property type="entry name" value="Helicase_C-like"/>
</dbReference>